<dbReference type="Proteomes" id="UP000291236">
    <property type="component" value="Chromosome"/>
</dbReference>
<keyword evidence="3" id="KW-1185">Reference proteome</keyword>
<gene>
    <name evidence="2" type="ORF">JCM31447_24790</name>
</gene>
<evidence type="ECO:0000313" key="3">
    <source>
        <dbReference type="Proteomes" id="UP000291236"/>
    </source>
</evidence>
<dbReference type="RefSeq" id="WP_130611009.1">
    <property type="nucleotide sequence ID" value="NZ_AP019368.1"/>
</dbReference>
<dbReference type="OrthoDB" id="9884836at2"/>
<keyword evidence="1" id="KW-0812">Transmembrane</keyword>
<organism evidence="2 3">
    <name type="scientific">Fluviispira sanaruensis</name>
    <dbReference type="NCBI Taxonomy" id="2493639"/>
    <lineage>
        <taxon>Bacteria</taxon>
        <taxon>Pseudomonadati</taxon>
        <taxon>Bdellovibrionota</taxon>
        <taxon>Oligoflexia</taxon>
        <taxon>Silvanigrellales</taxon>
        <taxon>Silvanigrellaceae</taxon>
        <taxon>Fluviispira</taxon>
    </lineage>
</organism>
<sequence>MKAKNKIIYLLSFICVSLIVYFVFKEKNERENIKSEDVNLLKNENINNAQKNEVKKNETIAPKDVEDEINYNELSPHEYVAWLKNPKDRVLLEIKDDGARIFRKGNVTITVMPNGEELYLPDEL</sequence>
<feature type="transmembrane region" description="Helical" evidence="1">
    <location>
        <begin position="7"/>
        <end position="24"/>
    </location>
</feature>
<name>A0A4P2VY89_FLUSA</name>
<protein>
    <submittedName>
        <fullName evidence="2">Uncharacterized protein</fullName>
    </submittedName>
</protein>
<accession>A0A4P2VY89</accession>
<reference evidence="2 3" key="1">
    <citation type="submission" date="2018-12" db="EMBL/GenBank/DDBJ databases">
        <title>Rubrispira sanarue gen. nov., sp., nov., a member of the order Silvanigrellales, isolated from a brackish lake in Hamamatsu Japan.</title>
        <authorList>
            <person name="Maejima Y."/>
            <person name="Iino T."/>
            <person name="Muraguchi Y."/>
            <person name="Fukuda K."/>
            <person name="Nojiri H."/>
            <person name="Ohkuma M."/>
            <person name="Moriuchi R."/>
            <person name="Dohra H."/>
            <person name="Kimbara K."/>
            <person name="Shintani M."/>
        </authorList>
    </citation>
    <scope>NUCLEOTIDE SEQUENCE [LARGE SCALE GENOMIC DNA]</scope>
    <source>
        <strain evidence="2 3">RF1110005</strain>
    </source>
</reference>
<evidence type="ECO:0000313" key="2">
    <source>
        <dbReference type="EMBL" id="BBH54022.1"/>
    </source>
</evidence>
<evidence type="ECO:0000256" key="1">
    <source>
        <dbReference type="SAM" id="Phobius"/>
    </source>
</evidence>
<dbReference type="EMBL" id="AP019368">
    <property type="protein sequence ID" value="BBH54022.1"/>
    <property type="molecule type" value="Genomic_DNA"/>
</dbReference>
<proteinExistence type="predicted"/>
<dbReference type="KEGG" id="sbf:JCM31447_24790"/>
<keyword evidence="1" id="KW-0472">Membrane</keyword>
<dbReference type="AlphaFoldDB" id="A0A4P2VY89"/>
<keyword evidence="1" id="KW-1133">Transmembrane helix</keyword>